<proteinExistence type="inferred from homology"/>
<evidence type="ECO:0000313" key="8">
    <source>
        <dbReference type="EMBL" id="KAE9461703.1"/>
    </source>
</evidence>
<evidence type="ECO:0000256" key="4">
    <source>
        <dbReference type="ARBA" id="ARBA00022824"/>
    </source>
</evidence>
<dbReference type="GO" id="GO:0006950">
    <property type="term" value="P:response to stress"/>
    <property type="evidence" value="ECO:0007669"/>
    <property type="project" value="UniProtKB-ARBA"/>
</dbReference>
<name>A0A6A4LR14_9ERIC</name>
<evidence type="ECO:0000256" key="1">
    <source>
        <dbReference type="ARBA" id="ARBA00004477"/>
    </source>
</evidence>
<keyword evidence="5 7" id="KW-1133">Transmembrane helix</keyword>
<feature type="transmembrane region" description="Helical" evidence="7">
    <location>
        <begin position="98"/>
        <end position="116"/>
    </location>
</feature>
<feature type="transmembrane region" description="Helical" evidence="7">
    <location>
        <begin position="71"/>
        <end position="92"/>
    </location>
</feature>
<feature type="transmembrane region" description="Helical" evidence="7">
    <location>
        <begin position="123"/>
        <end position="141"/>
    </location>
</feature>
<sequence>MAQAVEEWYKQMPIITRSYLTAAIVTSIGCSLDVRLSVFVYDLDFLFHMFFLARYCKLLEENSFRGRTADFFYMILFGASVLTGIVLLGGMIPYVSESFAKIIFLSNSLTFMMVYVWSKQNPYIHMSFLGLFTFTAAYLPWVSDLSMYLHYLLFDWMYLHYLVEVLLGFSVLVGASAWVDLLGMIAGHAYYFLEDVYPRMTGRRPLKTPSFIKWLFADEPVVVARPADVRFAAPPVQEPQPN</sequence>
<evidence type="ECO:0000256" key="5">
    <source>
        <dbReference type="ARBA" id="ARBA00022989"/>
    </source>
</evidence>
<dbReference type="PANTHER" id="PTHR11009">
    <property type="entry name" value="DER1-LIKE PROTEIN, DERLIN"/>
    <property type="match status" value="1"/>
</dbReference>
<comment type="caution">
    <text evidence="8">The sequence shown here is derived from an EMBL/GenBank/DDBJ whole genome shotgun (WGS) entry which is preliminary data.</text>
</comment>
<keyword evidence="4 7" id="KW-0256">Endoplasmic reticulum</keyword>
<keyword evidence="9" id="KW-1185">Reference proteome</keyword>
<keyword evidence="6 7" id="KW-0472">Membrane</keyword>
<feature type="transmembrane region" description="Helical" evidence="7">
    <location>
        <begin position="161"/>
        <end position="193"/>
    </location>
</feature>
<accession>A0A6A4LR14</accession>
<evidence type="ECO:0000256" key="6">
    <source>
        <dbReference type="ARBA" id="ARBA00023136"/>
    </source>
</evidence>
<reference evidence="8 9" key="1">
    <citation type="journal article" date="2019" name="Genome Biol. Evol.">
        <title>The Rhododendron genome and chromosomal organization provide insight into shared whole-genome duplications across the heath family (Ericaceae).</title>
        <authorList>
            <person name="Soza V.L."/>
            <person name="Lindsley D."/>
            <person name="Waalkes A."/>
            <person name="Ramage E."/>
            <person name="Patwardhan R.P."/>
            <person name="Burton J.N."/>
            <person name="Adey A."/>
            <person name="Kumar A."/>
            <person name="Qiu R."/>
            <person name="Shendure J."/>
            <person name="Hall B."/>
        </authorList>
    </citation>
    <scope>NUCLEOTIDE SEQUENCE [LARGE SCALE GENOMIC DNA]</scope>
    <source>
        <strain evidence="8">RSF 1966-606</strain>
    </source>
</reference>
<comment type="function">
    <text evidence="7">May be involved in the degradation of misfolded endoplasmic reticulum (ER) luminal proteins.</text>
</comment>
<dbReference type="OrthoDB" id="1716531at2759"/>
<dbReference type="Proteomes" id="UP000428333">
    <property type="component" value="Linkage Group LG04"/>
</dbReference>
<evidence type="ECO:0000256" key="2">
    <source>
        <dbReference type="ARBA" id="ARBA00008917"/>
    </source>
</evidence>
<dbReference type="EMBL" id="QEFC01000948">
    <property type="protein sequence ID" value="KAE9461703.1"/>
    <property type="molecule type" value="Genomic_DNA"/>
</dbReference>
<evidence type="ECO:0000313" key="9">
    <source>
        <dbReference type="Proteomes" id="UP000428333"/>
    </source>
</evidence>
<gene>
    <name evidence="8" type="ORF">C3L33_06405</name>
</gene>
<dbReference type="Pfam" id="PF04511">
    <property type="entry name" value="DER1"/>
    <property type="match status" value="2"/>
</dbReference>
<comment type="subcellular location">
    <subcellularLocation>
        <location evidence="1 7">Endoplasmic reticulum membrane</location>
        <topology evidence="1 7">Multi-pass membrane protein</topology>
    </subcellularLocation>
</comment>
<dbReference type="GO" id="GO:0005789">
    <property type="term" value="C:endoplasmic reticulum membrane"/>
    <property type="evidence" value="ECO:0007669"/>
    <property type="project" value="UniProtKB-SubCell"/>
</dbReference>
<dbReference type="AlphaFoldDB" id="A0A6A4LR14"/>
<dbReference type="InterPro" id="IPR007599">
    <property type="entry name" value="DER1"/>
</dbReference>
<protein>
    <recommendedName>
        <fullName evidence="7">Derlin</fullName>
    </recommendedName>
</protein>
<keyword evidence="3 7" id="KW-0812">Transmembrane</keyword>
<feature type="non-terminal residue" evidence="8">
    <location>
        <position position="1"/>
    </location>
</feature>
<evidence type="ECO:0000256" key="7">
    <source>
        <dbReference type="RuleBase" id="RU363059"/>
    </source>
</evidence>
<organism evidence="8 9">
    <name type="scientific">Rhododendron williamsianum</name>
    <dbReference type="NCBI Taxonomy" id="262921"/>
    <lineage>
        <taxon>Eukaryota</taxon>
        <taxon>Viridiplantae</taxon>
        <taxon>Streptophyta</taxon>
        <taxon>Embryophyta</taxon>
        <taxon>Tracheophyta</taxon>
        <taxon>Spermatophyta</taxon>
        <taxon>Magnoliopsida</taxon>
        <taxon>eudicotyledons</taxon>
        <taxon>Gunneridae</taxon>
        <taxon>Pentapetalae</taxon>
        <taxon>asterids</taxon>
        <taxon>Ericales</taxon>
        <taxon>Ericaceae</taxon>
        <taxon>Ericoideae</taxon>
        <taxon>Rhodoreae</taxon>
        <taxon>Rhododendron</taxon>
    </lineage>
</organism>
<comment type="similarity">
    <text evidence="2 7">Belongs to the derlin family.</text>
</comment>
<evidence type="ECO:0000256" key="3">
    <source>
        <dbReference type="ARBA" id="ARBA00022692"/>
    </source>
</evidence>